<feature type="domain" description="Ubiquitin-like" evidence="2">
    <location>
        <begin position="563"/>
        <end position="636"/>
    </location>
</feature>
<accession>A0A430LCG2</accession>
<feature type="region of interest" description="Disordered" evidence="1">
    <location>
        <begin position="660"/>
        <end position="685"/>
    </location>
</feature>
<dbReference type="EMBL" id="MIKF01000263">
    <property type="protein sequence ID" value="RTE73433.1"/>
    <property type="molecule type" value="Genomic_DNA"/>
</dbReference>
<feature type="compositionally biased region" description="Low complexity" evidence="1">
    <location>
        <begin position="736"/>
        <end position="746"/>
    </location>
</feature>
<feature type="region of interest" description="Disordered" evidence="1">
    <location>
        <begin position="732"/>
        <end position="751"/>
    </location>
</feature>
<feature type="compositionally biased region" description="Polar residues" evidence="1">
    <location>
        <begin position="400"/>
        <end position="417"/>
    </location>
</feature>
<protein>
    <recommendedName>
        <fullName evidence="2">Ubiquitin-like domain-containing protein</fullName>
    </recommendedName>
</protein>
<gene>
    <name evidence="3" type="ORF">BHE90_012147</name>
</gene>
<organism evidence="3 4">
    <name type="scientific">Fusarium euwallaceae</name>
    <dbReference type="NCBI Taxonomy" id="1147111"/>
    <lineage>
        <taxon>Eukaryota</taxon>
        <taxon>Fungi</taxon>
        <taxon>Dikarya</taxon>
        <taxon>Ascomycota</taxon>
        <taxon>Pezizomycotina</taxon>
        <taxon>Sordariomycetes</taxon>
        <taxon>Hypocreomycetidae</taxon>
        <taxon>Hypocreales</taxon>
        <taxon>Nectriaceae</taxon>
        <taxon>Fusarium</taxon>
        <taxon>Fusarium solani species complex</taxon>
    </lineage>
</organism>
<dbReference type="Pfam" id="PF22893">
    <property type="entry name" value="ULD_2"/>
    <property type="match status" value="1"/>
</dbReference>
<feature type="compositionally biased region" description="Low complexity" evidence="1">
    <location>
        <begin position="375"/>
        <end position="387"/>
    </location>
</feature>
<evidence type="ECO:0000259" key="2">
    <source>
        <dbReference type="Pfam" id="PF22893"/>
    </source>
</evidence>
<feature type="region of interest" description="Disordered" evidence="1">
    <location>
        <begin position="287"/>
        <end position="417"/>
    </location>
</feature>
<evidence type="ECO:0000313" key="3">
    <source>
        <dbReference type="EMBL" id="RTE73433.1"/>
    </source>
</evidence>
<dbReference type="AlphaFoldDB" id="A0A430LCG2"/>
<comment type="caution">
    <text evidence="3">The sequence shown here is derived from an EMBL/GenBank/DDBJ whole genome shotgun (WGS) entry which is preliminary data.</text>
</comment>
<name>A0A430LCG2_9HYPO</name>
<proteinExistence type="predicted"/>
<keyword evidence="4" id="KW-1185">Reference proteome</keyword>
<dbReference type="Proteomes" id="UP000287124">
    <property type="component" value="Unassembled WGS sequence"/>
</dbReference>
<feature type="compositionally biased region" description="Pro residues" evidence="1">
    <location>
        <begin position="675"/>
        <end position="685"/>
    </location>
</feature>
<evidence type="ECO:0000313" key="4">
    <source>
        <dbReference type="Proteomes" id="UP000287124"/>
    </source>
</evidence>
<reference evidence="3 4" key="1">
    <citation type="submission" date="2017-06" db="EMBL/GenBank/DDBJ databases">
        <title>Comparative genomic analysis of Ambrosia Fusariam Clade fungi.</title>
        <authorList>
            <person name="Stajich J.E."/>
            <person name="Carrillo J."/>
            <person name="Kijimoto T."/>
            <person name="Eskalen A."/>
            <person name="O'Donnell K."/>
            <person name="Kasson M."/>
        </authorList>
    </citation>
    <scope>NUCLEOTIDE SEQUENCE [LARGE SCALE GENOMIC DNA]</scope>
    <source>
        <strain evidence="3 4">UCR1854</strain>
    </source>
</reference>
<evidence type="ECO:0000256" key="1">
    <source>
        <dbReference type="SAM" id="MobiDB-lite"/>
    </source>
</evidence>
<sequence length="804" mass="90523">MAEAIGVAGSIVGIVAFGLQLGVTLQTHIEAVVEASDRLQEIAFEINSTAAVLSQLQAVMKKDCDATVPVFNTDGLRDIKRLSDRCKRIYNVIIILLNEAAEGSENKKLERKVSADGIEDLSLKLNKLGLRRKLAWPWLEPRIKRCQEELRQVKLDLFLHIQVVNLAQYQIQFVQPFLTIWATMQIVSLMQLCNKRHANICVSQNHPTRAPESFEEEQALRELAQELIKKRAIHATKLTRRHIEKTDKAMGVVPTTEAGIAAASAREIICYDRGRDQSEAPPLLATMTQDTQSGKQPEDSLDKPILGSSPGPDGIETTMESNGPKSHDWKRLGNAVHPLPNDLKGREASPVHPSSQLLSRHIYIARDVTTEDETSGSSSHRPSSSNSEDGDPRDDEEGSVQRSTSAPPGTTSFPTVTASSNRILRFIPNWAHDIFSRGRYDDHKSDKLEAFLLELPARTDVKSKLALTKLEIGHTHIEAALSATIPRRWRRGGPQMWEQYKELDPYVRHEIHHAITLAKQWNNQSKTWIATEFMQSSELDQQGRVHVVLFFRLGDEVEPVTLDTGSRNFTLPYEHCRTWEMMEKILIQAFTNTELEDEIRNGRYDIVNNDTNAIIPPRTWRSAILPGMDLKMNVWSLQRRVLRAMPGDWWLRHQAEATGKRVTSTAGRRPLSGGMPPPGDIPPPPEMPAWLRSTPSPEIDKRLSLREERREARNTYWERTVLPNPRPRLARIAMPSSSTTDSESTTNNDKHELDEEMEELLGLEGGISDEIDMSELGLGELLMRWTNAPDAGSNDVLSPDMADR</sequence>
<feature type="compositionally biased region" description="Acidic residues" evidence="1">
    <location>
        <begin position="388"/>
        <end position="398"/>
    </location>
</feature>
<dbReference type="InterPro" id="IPR054464">
    <property type="entry name" value="ULD_fung"/>
</dbReference>